<keyword evidence="3" id="KW-0411">Iron-sulfur</keyword>
<dbReference type="SUPFAM" id="SSF55718">
    <property type="entry name" value="SCP-like"/>
    <property type="match status" value="1"/>
</dbReference>
<dbReference type="Pfam" id="PF00037">
    <property type="entry name" value="Fer4"/>
    <property type="match status" value="1"/>
</dbReference>
<proteinExistence type="predicted"/>
<dbReference type="PROSITE" id="PS51379">
    <property type="entry name" value="4FE4S_FER_2"/>
    <property type="match status" value="1"/>
</dbReference>
<dbReference type="GO" id="GO:0046872">
    <property type="term" value="F:metal ion binding"/>
    <property type="evidence" value="ECO:0007669"/>
    <property type="project" value="UniProtKB-KW"/>
</dbReference>
<dbReference type="RefSeq" id="WP_012413060.1">
    <property type="nucleotide sequence ID" value="NC_010631.1"/>
</dbReference>
<dbReference type="InterPro" id="IPR017900">
    <property type="entry name" value="4Fe4S_Fe_S_CS"/>
</dbReference>
<dbReference type="GO" id="GO:0051536">
    <property type="term" value="F:iron-sulfur cluster binding"/>
    <property type="evidence" value="ECO:0007669"/>
    <property type="project" value="UniProtKB-KW"/>
</dbReference>
<sequence length="451" mass="49939">MAKFDNHPTVRWWREQSTNNPKTSTVALNSDSLRTLCLDAGADDVGFVEIYRPAIADQHAEILAVFPPTKTLISFVCCMNRESVRTPARSIANLEFHANYDHADEVARNLVKAFAQIGVRALNPSVAFPMEMDRYPDKKAWIISHKPVAVEAGLGHIGIHRNVIHPKFGNFIALGTVLIDTEVTEYAHPINYNPCIECKLCVAACPVGAIGADGSFSFSACYTHNYREFMGGFTDWTETIADSKSASDYRKKVSASESASMWQSLSFKPNYKAAYCIAACPAGEDVIAPFLSDRKAFIKDVVKPLQDKTETIYVVPGSDAENYVVKHFPNKTVKLVSSGIRPQSIQGFLFGLPLLFQRNQSEGLSAIYHFTFTGSESRRATVTIQNKMVRVQEGHLGKANISVTADSKTWLGFLGKEQNLIWALLRCKIRVSGSLKLLQAFGKCFPTCNIH</sequence>
<evidence type="ECO:0000313" key="6">
    <source>
        <dbReference type="Proteomes" id="UP000001191"/>
    </source>
</evidence>
<dbReference type="EnsemblBacteria" id="ACC85043">
    <property type="protein sequence ID" value="ACC85043"/>
    <property type="gene ID" value="Npun_AF183"/>
</dbReference>
<evidence type="ECO:0000256" key="2">
    <source>
        <dbReference type="ARBA" id="ARBA00023004"/>
    </source>
</evidence>
<dbReference type="Gene3D" id="3.30.1050.10">
    <property type="entry name" value="SCP2 sterol-binding domain"/>
    <property type="match status" value="1"/>
</dbReference>
<dbReference type="PANTHER" id="PTHR42827:SF1">
    <property type="entry name" value="IRON-SULFUR CLUSTER-BINDING PROTEIN"/>
    <property type="match status" value="1"/>
</dbReference>
<dbReference type="Gene3D" id="3.30.70.3270">
    <property type="match status" value="1"/>
</dbReference>
<dbReference type="SUPFAM" id="SSF46548">
    <property type="entry name" value="alpha-helical ferredoxin"/>
    <property type="match status" value="1"/>
</dbReference>
<reference evidence="6" key="1">
    <citation type="submission" date="2008-04" db="EMBL/GenBank/DDBJ databases">
        <title>Complete sequence of plasmid 1 of Nostoc punctiforme ATCC 29133.</title>
        <authorList>
            <consortium name="US DOE Joint Genome Institute"/>
            <person name="Copeland A."/>
            <person name="Lucas S."/>
            <person name="Lapidus A."/>
            <person name="Glavina del Rio T."/>
            <person name="Dalin E."/>
            <person name="Tice H."/>
            <person name="Pitluck S."/>
            <person name="Chain P."/>
            <person name="Malfatti S."/>
            <person name="Shin M."/>
            <person name="Vergez L."/>
            <person name="Schmutz J."/>
            <person name="Larimer F."/>
            <person name="Land M."/>
            <person name="Hauser L."/>
            <person name="Kyrpides N."/>
            <person name="Kim E."/>
            <person name="Meeks J.C."/>
            <person name="Elhai J."/>
            <person name="Campbell E.L."/>
            <person name="Thiel T."/>
            <person name="Longmire J."/>
            <person name="Potts M."/>
            <person name="Atlas R."/>
        </authorList>
    </citation>
    <scope>NUCLEOTIDE SEQUENCE [LARGE SCALE GENOMIC DNA]</scope>
    <source>
        <strain evidence="6">ATCC 29133 / PCC 73102</strain>
        <plasmid evidence="6">Plasmid pNPUN01</plasmid>
    </source>
</reference>
<evidence type="ECO:0000313" key="5">
    <source>
        <dbReference type="EMBL" id="ACC85043.1"/>
    </source>
</evidence>
<accession>B2JAT9</accession>
<evidence type="ECO:0000256" key="3">
    <source>
        <dbReference type="ARBA" id="ARBA00023014"/>
    </source>
</evidence>
<dbReference type="Proteomes" id="UP000001191">
    <property type="component" value="Plasmid pNPUN01"/>
</dbReference>
<name>B2JAT9_NOSP7</name>
<dbReference type="InterPro" id="IPR003033">
    <property type="entry name" value="SCP2_sterol-bd_dom"/>
</dbReference>
<geneLocation type="plasmid" evidence="5 6">
    <name>pNPUN01</name>
</geneLocation>
<dbReference type="AlphaFoldDB" id="B2JAT9"/>
<keyword evidence="1" id="KW-0479">Metal-binding</keyword>
<keyword evidence="5" id="KW-0614">Plasmid</keyword>
<gene>
    <name evidence="5" type="ordered locus">Npun_AF183</name>
</gene>
<evidence type="ECO:0000259" key="4">
    <source>
        <dbReference type="PROSITE" id="PS51379"/>
    </source>
</evidence>
<feature type="domain" description="4Fe-4S ferredoxin-type" evidence="4">
    <location>
        <begin position="186"/>
        <end position="215"/>
    </location>
</feature>
<keyword evidence="6" id="KW-1185">Reference proteome</keyword>
<dbReference type="HOGENOM" id="CLU_018093_1_0_3"/>
<dbReference type="InterPro" id="IPR017896">
    <property type="entry name" value="4Fe4S_Fe-S-bd"/>
</dbReference>
<dbReference type="Pfam" id="PF02036">
    <property type="entry name" value="SCP2"/>
    <property type="match status" value="1"/>
</dbReference>
<dbReference type="PANTHER" id="PTHR42827">
    <property type="entry name" value="IRON-SULFUR CLUSTER-BINDING PROTEIN-RELATED"/>
    <property type="match status" value="1"/>
</dbReference>
<dbReference type="PROSITE" id="PS00198">
    <property type="entry name" value="4FE4S_FER_1"/>
    <property type="match status" value="1"/>
</dbReference>
<dbReference type="EMBL" id="CP001038">
    <property type="protein sequence ID" value="ACC85043.1"/>
    <property type="molecule type" value="Genomic_DNA"/>
</dbReference>
<dbReference type="KEGG" id="npu:Npun_AF183"/>
<organism evidence="5 6">
    <name type="scientific">Nostoc punctiforme (strain ATCC 29133 / PCC 73102)</name>
    <dbReference type="NCBI Taxonomy" id="63737"/>
    <lineage>
        <taxon>Bacteria</taxon>
        <taxon>Bacillati</taxon>
        <taxon>Cyanobacteriota</taxon>
        <taxon>Cyanophyceae</taxon>
        <taxon>Nostocales</taxon>
        <taxon>Nostocaceae</taxon>
        <taxon>Nostoc</taxon>
    </lineage>
</organism>
<dbReference type="InterPro" id="IPR036527">
    <property type="entry name" value="SCP2_sterol-bd_dom_sf"/>
</dbReference>
<evidence type="ECO:0000256" key="1">
    <source>
        <dbReference type="ARBA" id="ARBA00022723"/>
    </source>
</evidence>
<dbReference type="OrthoDB" id="9815745at2"/>
<protein>
    <submittedName>
        <fullName evidence="5">4Fe-4S ferredoxin, iron-sulfur binding domain protein</fullName>
    </submittedName>
</protein>
<keyword evidence="2" id="KW-0408">Iron</keyword>